<evidence type="ECO:0000259" key="9">
    <source>
        <dbReference type="PROSITE" id="PS50110"/>
    </source>
</evidence>
<dbReference type="InterPro" id="IPR001789">
    <property type="entry name" value="Sig_transdc_resp-reg_receiver"/>
</dbReference>
<keyword evidence="2" id="KW-0547">Nucleotide-binding</keyword>
<keyword evidence="1 7" id="KW-0597">Phosphoprotein</keyword>
<dbReference type="Pfam" id="PF00072">
    <property type="entry name" value="Response_reg"/>
    <property type="match status" value="1"/>
</dbReference>
<sequence length="464" mass="51545">MPIKAHLLIVDDEANTLASLSRAFRLAGHEATVCDNAAKALELAKMQNFDLILSDVVMPGKDGLTLLEELKQQGVAAPVVMMSGQAHIEMAIRATRLGALDFLEKPISSDKLLLTVENALKLQRLESENRQLRQRLGKHEIVWKGEAMRRVMAQLERVAASESRVCILGETGTGKELVARTIHERSPRASGPFVTLNCAAVPAELIESELFGHEKGSFTGASGRHIGKFEQADQGTIFLDEIGDMPLNMQAKLLRVLEEGEVERIGGDKPVRVNVRVVVATHRDLEARAREQKFRQDLFHRIYVFPLPLPPLRDRREDIPALVEHFSAQVCAQNGWKPVPFTAEAMDALQSYTWPGNVRELRNMVERLMLLATEGQVDLTTVQMALPKSSTAGPMPDVALASGPLADRVQSFEREVILAELKRSHHNMSVAAKSLGLERSHLYKKAEQLGIDLRALRREQGQQE</sequence>
<reference evidence="11" key="1">
    <citation type="submission" date="2018-02" db="EMBL/GenBank/DDBJ databases">
        <authorList>
            <person name="Hausmann B."/>
        </authorList>
    </citation>
    <scope>NUCLEOTIDE SEQUENCE [LARGE SCALE GENOMIC DNA]</scope>
    <source>
        <strain evidence="11">Peat soil MAG SbA1</strain>
    </source>
</reference>
<protein>
    <submittedName>
        <fullName evidence="10">Acetoacetate metabolism regulatory protein AtoC</fullName>
    </submittedName>
</protein>
<dbReference type="Pfam" id="PF25601">
    <property type="entry name" value="AAA_lid_14"/>
    <property type="match status" value="1"/>
</dbReference>
<dbReference type="Gene3D" id="1.10.10.60">
    <property type="entry name" value="Homeodomain-like"/>
    <property type="match status" value="1"/>
</dbReference>
<dbReference type="InterPro" id="IPR058031">
    <property type="entry name" value="AAA_lid_NorR"/>
</dbReference>
<dbReference type="InterPro" id="IPR011006">
    <property type="entry name" value="CheY-like_superfamily"/>
</dbReference>
<evidence type="ECO:0000313" key="10">
    <source>
        <dbReference type="EMBL" id="SPF48109.1"/>
    </source>
</evidence>
<dbReference type="GO" id="GO:0006355">
    <property type="term" value="P:regulation of DNA-templated transcription"/>
    <property type="evidence" value="ECO:0007669"/>
    <property type="project" value="InterPro"/>
</dbReference>
<evidence type="ECO:0000313" key="11">
    <source>
        <dbReference type="Proteomes" id="UP000238701"/>
    </source>
</evidence>
<feature type="domain" description="Response regulatory" evidence="9">
    <location>
        <begin position="6"/>
        <end position="120"/>
    </location>
</feature>
<dbReference type="CDD" id="cd00009">
    <property type="entry name" value="AAA"/>
    <property type="match status" value="1"/>
</dbReference>
<dbReference type="OrthoDB" id="342399at2"/>
<dbReference type="FunFam" id="3.40.50.300:FF:000006">
    <property type="entry name" value="DNA-binding transcriptional regulator NtrC"/>
    <property type="match status" value="1"/>
</dbReference>
<dbReference type="SMART" id="SM00382">
    <property type="entry name" value="AAA"/>
    <property type="match status" value="1"/>
</dbReference>
<dbReference type="Gene3D" id="1.10.8.60">
    <property type="match status" value="1"/>
</dbReference>
<dbReference type="Gene3D" id="3.40.50.300">
    <property type="entry name" value="P-loop containing nucleotide triphosphate hydrolases"/>
    <property type="match status" value="1"/>
</dbReference>
<feature type="modified residue" description="4-aspartylphosphate" evidence="7">
    <location>
        <position position="55"/>
    </location>
</feature>
<dbReference type="InterPro" id="IPR003593">
    <property type="entry name" value="AAA+_ATPase"/>
</dbReference>
<dbReference type="GO" id="GO:0005524">
    <property type="term" value="F:ATP binding"/>
    <property type="evidence" value="ECO:0007669"/>
    <property type="project" value="UniProtKB-KW"/>
</dbReference>
<dbReference type="Gene3D" id="3.40.50.2300">
    <property type="match status" value="1"/>
</dbReference>
<dbReference type="PROSITE" id="PS50110">
    <property type="entry name" value="RESPONSE_REGULATORY"/>
    <property type="match status" value="1"/>
</dbReference>
<keyword evidence="5" id="KW-0805">Transcription regulation</keyword>
<dbReference type="AlphaFoldDB" id="A0A2U3L8M3"/>
<dbReference type="SUPFAM" id="SSF46689">
    <property type="entry name" value="Homeodomain-like"/>
    <property type="match status" value="1"/>
</dbReference>
<evidence type="ECO:0000256" key="1">
    <source>
        <dbReference type="ARBA" id="ARBA00022553"/>
    </source>
</evidence>
<feature type="domain" description="Sigma-54 factor interaction" evidence="8">
    <location>
        <begin position="141"/>
        <end position="370"/>
    </location>
</feature>
<dbReference type="InterPro" id="IPR002197">
    <property type="entry name" value="HTH_Fis"/>
</dbReference>
<evidence type="ECO:0000256" key="2">
    <source>
        <dbReference type="ARBA" id="ARBA00022741"/>
    </source>
</evidence>
<dbReference type="Pfam" id="PF00158">
    <property type="entry name" value="Sigma54_activat"/>
    <property type="match status" value="1"/>
</dbReference>
<dbReference type="PROSITE" id="PS50045">
    <property type="entry name" value="SIGMA54_INTERACT_4"/>
    <property type="match status" value="1"/>
</dbReference>
<dbReference type="InterPro" id="IPR025944">
    <property type="entry name" value="Sigma_54_int_dom_CS"/>
</dbReference>
<dbReference type="SUPFAM" id="SSF52172">
    <property type="entry name" value="CheY-like"/>
    <property type="match status" value="1"/>
</dbReference>
<organism evidence="10 11">
    <name type="scientific">Candidatus Sulfotelmatobacter kueseliae</name>
    <dbReference type="NCBI Taxonomy" id="2042962"/>
    <lineage>
        <taxon>Bacteria</taxon>
        <taxon>Pseudomonadati</taxon>
        <taxon>Acidobacteriota</taxon>
        <taxon>Terriglobia</taxon>
        <taxon>Terriglobales</taxon>
        <taxon>Candidatus Korobacteraceae</taxon>
        <taxon>Candidatus Sulfotelmatobacter</taxon>
    </lineage>
</organism>
<dbReference type="SMART" id="SM00448">
    <property type="entry name" value="REC"/>
    <property type="match status" value="1"/>
</dbReference>
<dbReference type="PRINTS" id="PR01590">
    <property type="entry name" value="HTHFIS"/>
</dbReference>
<dbReference type="Proteomes" id="UP000238701">
    <property type="component" value="Unassembled WGS sequence"/>
</dbReference>
<keyword evidence="4" id="KW-0902">Two-component regulatory system</keyword>
<evidence type="ECO:0000259" key="8">
    <source>
        <dbReference type="PROSITE" id="PS50045"/>
    </source>
</evidence>
<evidence type="ECO:0000256" key="6">
    <source>
        <dbReference type="ARBA" id="ARBA00023163"/>
    </source>
</evidence>
<keyword evidence="3" id="KW-0067">ATP-binding</keyword>
<dbReference type="Pfam" id="PF02954">
    <property type="entry name" value="HTH_8"/>
    <property type="match status" value="1"/>
</dbReference>
<proteinExistence type="predicted"/>
<dbReference type="FunFam" id="3.40.50.2300:FF:000018">
    <property type="entry name" value="DNA-binding transcriptional regulator NtrC"/>
    <property type="match status" value="1"/>
</dbReference>
<dbReference type="EMBL" id="OMOD01000178">
    <property type="protein sequence ID" value="SPF48109.1"/>
    <property type="molecule type" value="Genomic_DNA"/>
</dbReference>
<accession>A0A2U3L8M3</accession>
<name>A0A2U3L8M3_9BACT</name>
<keyword evidence="6" id="KW-0804">Transcription</keyword>
<dbReference type="InterPro" id="IPR027417">
    <property type="entry name" value="P-loop_NTPase"/>
</dbReference>
<evidence type="ECO:0000256" key="3">
    <source>
        <dbReference type="ARBA" id="ARBA00022840"/>
    </source>
</evidence>
<dbReference type="PROSITE" id="PS00688">
    <property type="entry name" value="SIGMA54_INTERACT_3"/>
    <property type="match status" value="1"/>
</dbReference>
<dbReference type="InterPro" id="IPR002078">
    <property type="entry name" value="Sigma_54_int"/>
</dbReference>
<dbReference type="InterPro" id="IPR009057">
    <property type="entry name" value="Homeodomain-like_sf"/>
</dbReference>
<evidence type="ECO:0000256" key="4">
    <source>
        <dbReference type="ARBA" id="ARBA00023012"/>
    </source>
</evidence>
<dbReference type="SUPFAM" id="SSF52540">
    <property type="entry name" value="P-loop containing nucleoside triphosphate hydrolases"/>
    <property type="match status" value="1"/>
</dbReference>
<evidence type="ECO:0000256" key="7">
    <source>
        <dbReference type="PROSITE-ProRule" id="PRU00169"/>
    </source>
</evidence>
<dbReference type="PANTHER" id="PTHR32071">
    <property type="entry name" value="TRANSCRIPTIONAL REGULATORY PROTEIN"/>
    <property type="match status" value="1"/>
</dbReference>
<evidence type="ECO:0000256" key="5">
    <source>
        <dbReference type="ARBA" id="ARBA00023015"/>
    </source>
</evidence>
<gene>
    <name evidence="10" type="primary">atoC</name>
    <name evidence="10" type="ORF">SBA1_800023</name>
</gene>
<dbReference type="GO" id="GO:0000160">
    <property type="term" value="P:phosphorelay signal transduction system"/>
    <property type="evidence" value="ECO:0007669"/>
    <property type="project" value="UniProtKB-KW"/>
</dbReference>
<dbReference type="PANTHER" id="PTHR32071:SF57">
    <property type="entry name" value="C4-DICARBOXYLATE TRANSPORT TRANSCRIPTIONAL REGULATORY PROTEIN DCTD"/>
    <property type="match status" value="1"/>
</dbReference>
<dbReference type="GO" id="GO:0043565">
    <property type="term" value="F:sequence-specific DNA binding"/>
    <property type="evidence" value="ECO:0007669"/>
    <property type="project" value="InterPro"/>
</dbReference>